<dbReference type="STRING" id="6334.A0A0V1B2Z7"/>
<dbReference type="PANTHER" id="PTHR15642">
    <property type="entry name" value="CYTOCHROME C OXIDASE ASSEMBLY FACTOR 3, MITOCHONDRIAL"/>
    <property type="match status" value="1"/>
</dbReference>
<evidence type="ECO:0000256" key="6">
    <source>
        <dbReference type="ARBA" id="ARBA00023136"/>
    </source>
</evidence>
<comment type="subunit">
    <text evidence="7">Component of 250-400 kDa complexes called cytochrome oxidase assembly intermediates or COA complexes.</text>
</comment>
<comment type="function">
    <text evidence="7">Required for assembly of cytochrome c oxidase (complex IV).</text>
</comment>
<dbReference type="InterPro" id="IPR018628">
    <property type="entry name" value="Coa3_CC"/>
</dbReference>
<keyword evidence="7" id="KW-0999">Mitochondrion inner membrane</keyword>
<dbReference type="InParanoid" id="A0A0V1B2Z7"/>
<evidence type="ECO:0000313" key="10">
    <source>
        <dbReference type="Proteomes" id="UP000054776"/>
    </source>
</evidence>
<dbReference type="InterPro" id="IPR041752">
    <property type="entry name" value="Coa3"/>
</dbReference>
<gene>
    <name evidence="9" type="primary">Ccdc56</name>
    <name evidence="9" type="ORF">T01_16218</name>
</gene>
<feature type="transmembrane region" description="Helical" evidence="7">
    <location>
        <begin position="39"/>
        <end position="59"/>
    </location>
</feature>
<dbReference type="GO" id="GO:0005743">
    <property type="term" value="C:mitochondrial inner membrane"/>
    <property type="evidence" value="ECO:0007669"/>
    <property type="project" value="UniProtKB-UniRule"/>
</dbReference>
<proteinExistence type="inferred from homology"/>
<comment type="similarity">
    <text evidence="2 7">Belongs to the COA3 family.</text>
</comment>
<comment type="subcellular location">
    <subcellularLocation>
        <location evidence="1">Mitochondrion membrane</location>
        <topology evidence="1">Single-pass membrane protein</topology>
    </subcellularLocation>
</comment>
<dbReference type="PANTHER" id="PTHR15642:SF3">
    <property type="entry name" value="CYTOCHROME C OXIDASE ASSEMBLY FACTOR 3 HOMOLOG, MITOCHONDRIAL"/>
    <property type="match status" value="1"/>
</dbReference>
<evidence type="ECO:0000256" key="1">
    <source>
        <dbReference type="ARBA" id="ARBA00004304"/>
    </source>
</evidence>
<dbReference type="AlphaFoldDB" id="A0A0V1B2Z7"/>
<feature type="domain" description="Cytochrome c oxidase assembly factor 3 mitochondrial coiled-coil" evidence="8">
    <location>
        <begin position="25"/>
        <end position="71"/>
    </location>
</feature>
<feature type="transmembrane region" description="Helical" evidence="7">
    <location>
        <begin position="91"/>
        <end position="113"/>
    </location>
</feature>
<comment type="caution">
    <text evidence="7">Lacks conserved residue(s) required for the propagation of feature annotation.</text>
</comment>
<evidence type="ECO:0000259" key="8">
    <source>
        <dbReference type="Pfam" id="PF09813"/>
    </source>
</evidence>
<evidence type="ECO:0000256" key="3">
    <source>
        <dbReference type="ARBA" id="ARBA00022692"/>
    </source>
</evidence>
<dbReference type="EMBL" id="JYDH01000121">
    <property type="protein sequence ID" value="KRY31322.1"/>
    <property type="molecule type" value="Genomic_DNA"/>
</dbReference>
<dbReference type="OrthoDB" id="10018333at2759"/>
<organism evidence="9 10">
    <name type="scientific">Trichinella spiralis</name>
    <name type="common">Trichina worm</name>
    <dbReference type="NCBI Taxonomy" id="6334"/>
    <lineage>
        <taxon>Eukaryota</taxon>
        <taxon>Metazoa</taxon>
        <taxon>Ecdysozoa</taxon>
        <taxon>Nematoda</taxon>
        <taxon>Enoplea</taxon>
        <taxon>Dorylaimia</taxon>
        <taxon>Trichinellida</taxon>
        <taxon>Trichinellidae</taxon>
        <taxon>Trichinella</taxon>
    </lineage>
</organism>
<accession>A0A0V1B2Z7</accession>
<evidence type="ECO:0000256" key="2">
    <source>
        <dbReference type="ARBA" id="ARBA00007035"/>
    </source>
</evidence>
<reference evidence="9 10" key="1">
    <citation type="submission" date="2015-01" db="EMBL/GenBank/DDBJ databases">
        <title>Evolution of Trichinella species and genotypes.</title>
        <authorList>
            <person name="Korhonen P.K."/>
            <person name="Edoardo P."/>
            <person name="Giuseppe L.R."/>
            <person name="Gasser R.B."/>
        </authorList>
    </citation>
    <scope>NUCLEOTIDE SEQUENCE [LARGE SCALE GENOMIC DNA]</scope>
    <source>
        <strain evidence="9">ISS3</strain>
    </source>
</reference>
<keyword evidence="4 7" id="KW-1133">Transmembrane helix</keyword>
<keyword evidence="10" id="KW-1185">Reference proteome</keyword>
<keyword evidence="6 7" id="KW-0472">Membrane</keyword>
<evidence type="ECO:0000256" key="4">
    <source>
        <dbReference type="ARBA" id="ARBA00022989"/>
    </source>
</evidence>
<evidence type="ECO:0000313" key="9">
    <source>
        <dbReference type="EMBL" id="KRY31322.1"/>
    </source>
</evidence>
<keyword evidence="3 7" id="KW-0812">Transmembrane</keyword>
<keyword evidence="5 7" id="KW-0496">Mitochondrion</keyword>
<evidence type="ECO:0000256" key="5">
    <source>
        <dbReference type="ARBA" id="ARBA00023128"/>
    </source>
</evidence>
<comment type="caution">
    <text evidence="9">The sequence shown here is derived from an EMBL/GenBank/DDBJ whole genome shotgun (WGS) entry which is preliminary data.</text>
</comment>
<dbReference type="GO" id="GO:0033617">
    <property type="term" value="P:mitochondrial respiratory chain complex IV assembly"/>
    <property type="evidence" value="ECO:0007669"/>
    <property type="project" value="UniProtKB-UniRule"/>
</dbReference>
<protein>
    <recommendedName>
        <fullName evidence="7">Cytochrome c oxidase assembly factor 3</fullName>
    </recommendedName>
</protein>
<sequence length="161" mass="18632">MENSNPQTDPLAKYFMNTLNQTTAERVGRNRLARQRSNMVGLVLGTSALAIYFYTIYAIKQETFLDNFEPPNKLARRKSYWPVVLAVDGRAVVWFWFDLAFLLASVWLSMNLARACDRSRLLSAIERVFLWPTHVRHFSLLKRLFPKLAALAVPLERRRAG</sequence>
<dbReference type="Proteomes" id="UP000054776">
    <property type="component" value="Unassembled WGS sequence"/>
</dbReference>
<name>A0A0V1B2Z7_TRISP</name>
<dbReference type="Pfam" id="PF09813">
    <property type="entry name" value="Coa3_cc"/>
    <property type="match status" value="1"/>
</dbReference>
<evidence type="ECO:0000256" key="7">
    <source>
        <dbReference type="RuleBase" id="RU367056"/>
    </source>
</evidence>